<protein>
    <submittedName>
        <fullName evidence="4">ABC transporter A family member 8-like</fullName>
    </submittedName>
</protein>
<dbReference type="RefSeq" id="XP_027188645.1">
    <property type="nucleotide sequence ID" value="XM_027332844.1"/>
</dbReference>
<reference evidence="4" key="2">
    <citation type="submission" date="2025-08" db="UniProtKB">
        <authorList>
            <consortium name="RefSeq"/>
        </authorList>
    </citation>
    <scope>IDENTIFICATION</scope>
    <source>
        <tissue evidence="4">Etiolated seedlings</tissue>
    </source>
</reference>
<evidence type="ECO:0000256" key="1">
    <source>
        <dbReference type="ARBA" id="ARBA00008526"/>
    </source>
</evidence>
<dbReference type="AlphaFoldDB" id="A0A3Q7YDV8"/>
<dbReference type="GO" id="GO:0140359">
    <property type="term" value="F:ABC-type transporter activity"/>
    <property type="evidence" value="ECO:0007669"/>
    <property type="project" value="InterPro"/>
</dbReference>
<dbReference type="OrthoDB" id="8061355at2759"/>
<gene>
    <name evidence="4" type="primary">LOC101503469</name>
</gene>
<feature type="domain" description="ABC transporter" evidence="2">
    <location>
        <begin position="57"/>
        <end position="111"/>
    </location>
</feature>
<reference evidence="3" key="1">
    <citation type="journal article" date="2013" name="Nat. Biotechnol.">
        <title>Draft genome sequence of chickpea (Cicer arietinum) provides a resource for trait improvement.</title>
        <authorList>
            <person name="Varshney R.K."/>
            <person name="Song C."/>
            <person name="Saxena R.K."/>
            <person name="Azam S."/>
            <person name="Yu S."/>
            <person name="Sharpe A.G."/>
            <person name="Cannon S."/>
            <person name="Baek J."/>
            <person name="Rosen B.D."/>
            <person name="Tar'an B."/>
            <person name="Millan T."/>
            <person name="Zhang X."/>
            <person name="Ramsay L.D."/>
            <person name="Iwata A."/>
            <person name="Wang Y."/>
            <person name="Nelson W."/>
            <person name="Farmer A.D."/>
            <person name="Gaur P.M."/>
            <person name="Soderlund C."/>
            <person name="Penmetsa R.V."/>
            <person name="Xu C."/>
            <person name="Bharti A.K."/>
            <person name="He W."/>
            <person name="Winter P."/>
            <person name="Zhao S."/>
            <person name="Hane J.K."/>
            <person name="Carrasquilla-Garcia N."/>
            <person name="Condie J.A."/>
            <person name="Upadhyaya H.D."/>
            <person name="Luo M.C."/>
            <person name="Thudi M."/>
            <person name="Gowda C.L."/>
            <person name="Singh N.P."/>
            <person name="Lichtenzveig J."/>
            <person name="Gali K.K."/>
            <person name="Rubio J."/>
            <person name="Nadarajan N."/>
            <person name="Dolezel J."/>
            <person name="Bansal K.C."/>
            <person name="Xu X."/>
            <person name="Edwards D."/>
            <person name="Zhang G."/>
            <person name="Kahl G."/>
            <person name="Gil J."/>
            <person name="Singh K.B."/>
            <person name="Datta S.K."/>
            <person name="Jackson S.A."/>
            <person name="Wang J."/>
            <person name="Cook D.R."/>
        </authorList>
    </citation>
    <scope>NUCLEOTIDE SEQUENCE [LARGE SCALE GENOMIC DNA]</scope>
    <source>
        <strain evidence="3">cv. CDC Frontier</strain>
    </source>
</reference>
<dbReference type="PANTHER" id="PTHR19229">
    <property type="entry name" value="ATP-BINDING CASSETTE TRANSPORTER SUBFAMILY A ABCA"/>
    <property type="match status" value="1"/>
</dbReference>
<dbReference type="InterPro" id="IPR027417">
    <property type="entry name" value="P-loop_NTPase"/>
</dbReference>
<dbReference type="Gene3D" id="3.40.50.300">
    <property type="entry name" value="P-loop containing nucleotide triphosphate hydrolases"/>
    <property type="match status" value="1"/>
</dbReference>
<proteinExistence type="inferred from homology"/>
<dbReference type="GO" id="GO:0016887">
    <property type="term" value="F:ATP hydrolysis activity"/>
    <property type="evidence" value="ECO:0007669"/>
    <property type="project" value="InterPro"/>
</dbReference>
<evidence type="ECO:0000259" key="2">
    <source>
        <dbReference type="Pfam" id="PF00005"/>
    </source>
</evidence>
<dbReference type="GO" id="GO:0016020">
    <property type="term" value="C:membrane"/>
    <property type="evidence" value="ECO:0007669"/>
    <property type="project" value="InterPro"/>
</dbReference>
<dbReference type="SUPFAM" id="SSF52540">
    <property type="entry name" value="P-loop containing nucleoside triphosphate hydrolases"/>
    <property type="match status" value="1"/>
</dbReference>
<dbReference type="InterPro" id="IPR003439">
    <property type="entry name" value="ABC_transporter-like_ATP-bd"/>
</dbReference>
<organism evidence="3 4">
    <name type="scientific">Cicer arietinum</name>
    <name type="common">Chickpea</name>
    <name type="synonym">Garbanzo</name>
    <dbReference type="NCBI Taxonomy" id="3827"/>
    <lineage>
        <taxon>Eukaryota</taxon>
        <taxon>Viridiplantae</taxon>
        <taxon>Streptophyta</taxon>
        <taxon>Embryophyta</taxon>
        <taxon>Tracheophyta</taxon>
        <taxon>Spermatophyta</taxon>
        <taxon>Magnoliopsida</taxon>
        <taxon>eudicotyledons</taxon>
        <taxon>Gunneridae</taxon>
        <taxon>Pentapetalae</taxon>
        <taxon>rosids</taxon>
        <taxon>fabids</taxon>
        <taxon>Fabales</taxon>
        <taxon>Fabaceae</taxon>
        <taxon>Papilionoideae</taxon>
        <taxon>50 kb inversion clade</taxon>
        <taxon>NPAAA clade</taxon>
        <taxon>Hologalegina</taxon>
        <taxon>IRL clade</taxon>
        <taxon>Cicereae</taxon>
        <taxon>Cicer</taxon>
    </lineage>
</organism>
<dbReference type="Proteomes" id="UP000087171">
    <property type="component" value="Chromosome Ca3"/>
</dbReference>
<dbReference type="InterPro" id="IPR026082">
    <property type="entry name" value="ABCA"/>
</dbReference>
<comment type="similarity">
    <text evidence="1">Belongs to the ABC transporter superfamily. ABCA family. CPR flippase (TC 3.A.1.211) subfamily.</text>
</comment>
<keyword evidence="3" id="KW-1185">Reference proteome</keyword>
<evidence type="ECO:0000313" key="4">
    <source>
        <dbReference type="RefSeq" id="XP_027188645.1"/>
    </source>
</evidence>
<dbReference type="PANTHER" id="PTHR19229:SF154">
    <property type="entry name" value="ABC TRANSPORTER A FAMILY MEMBER 3-RELATED"/>
    <property type="match status" value="1"/>
</dbReference>
<accession>A0A3Q7YDV8</accession>
<dbReference type="Pfam" id="PF00005">
    <property type="entry name" value="ABC_tran"/>
    <property type="match status" value="1"/>
</dbReference>
<sequence length="130" mass="14492">MVEKMQTESKHMLYTMQTHDMLVTVFPLDTIACCGKALTGREHLLFYGRLKNLKGSVLTQAVEESWKSLNLFHGGVVDKQAGKYSGGMKRRLSVAISLIGDPKVVYMDEPSTGLDLASRKCLWNVTKLAK</sequence>
<name>A0A3Q7YDV8_CICAR</name>
<dbReference type="STRING" id="3827.A0A3Q7YDV8"/>
<dbReference type="GO" id="GO:0005319">
    <property type="term" value="F:lipid transporter activity"/>
    <property type="evidence" value="ECO:0007669"/>
    <property type="project" value="TreeGrafter"/>
</dbReference>
<dbReference type="GO" id="GO:0005524">
    <property type="term" value="F:ATP binding"/>
    <property type="evidence" value="ECO:0007669"/>
    <property type="project" value="InterPro"/>
</dbReference>
<evidence type="ECO:0000313" key="3">
    <source>
        <dbReference type="Proteomes" id="UP000087171"/>
    </source>
</evidence>